<evidence type="ECO:0000313" key="3">
    <source>
        <dbReference type="EMBL" id="CAD9255971.1"/>
    </source>
</evidence>
<dbReference type="EMBL" id="HBGJ01022197">
    <property type="protein sequence ID" value="CAD9255971.1"/>
    <property type="molecule type" value="Transcribed_RNA"/>
</dbReference>
<evidence type="ECO:0000256" key="1">
    <source>
        <dbReference type="SAM" id="MobiDB-lite"/>
    </source>
</evidence>
<sequence length="279" mass="29273">MSLRRLPAFLLLLPAAAALATVLELEAALARLGRGALGPGVAATALATFPQKLATRGADEVAAELERHLGKAVTQKQRHNRLCRLLEAWLQDELGCACLACDKPLAMQPWAAAASKKSRKVDVIATLPRGGAESCGGEATAPQYALLEVTVAWDGRLADRIREKECKYADLPAVAAAANATVRPVHVMAIGALGTVPDETEAALHALLDAAEAASAPWPEAVRAARQLSAARLLRRMRTAVLSAALAPLSSRPRDFVLRLDDDDDVEEGDSEGGDAAGS</sequence>
<feature type="chain" id="PRO_5030902166" evidence="2">
    <location>
        <begin position="19"/>
        <end position="279"/>
    </location>
</feature>
<evidence type="ECO:0000256" key="2">
    <source>
        <dbReference type="SAM" id="SignalP"/>
    </source>
</evidence>
<protein>
    <submittedName>
        <fullName evidence="3">Uncharacterized protein</fullName>
    </submittedName>
</protein>
<reference evidence="3" key="1">
    <citation type="submission" date="2021-01" db="EMBL/GenBank/DDBJ databases">
        <authorList>
            <person name="Corre E."/>
            <person name="Pelletier E."/>
            <person name="Niang G."/>
            <person name="Scheremetjew M."/>
            <person name="Finn R."/>
            <person name="Kale V."/>
            <person name="Holt S."/>
            <person name="Cochrane G."/>
            <person name="Meng A."/>
            <person name="Brown T."/>
            <person name="Cohen L."/>
        </authorList>
    </citation>
    <scope>NUCLEOTIDE SEQUENCE</scope>
    <source>
        <strain evidence="3">CCMP2877</strain>
    </source>
</reference>
<feature type="compositionally biased region" description="Acidic residues" evidence="1">
    <location>
        <begin position="261"/>
        <end position="273"/>
    </location>
</feature>
<feature type="signal peptide" evidence="2">
    <location>
        <begin position="1"/>
        <end position="18"/>
    </location>
</feature>
<gene>
    <name evidence="3" type="ORF">PPAR1163_LOCUS14341</name>
</gene>
<accession>A0A7S1XSS6</accession>
<name>A0A7S1XSS6_9STRA</name>
<feature type="region of interest" description="Disordered" evidence="1">
    <location>
        <begin position="257"/>
        <end position="279"/>
    </location>
</feature>
<proteinExistence type="predicted"/>
<dbReference type="AlphaFoldDB" id="A0A7S1XSS6"/>
<keyword evidence="2" id="KW-0732">Signal</keyword>
<organism evidence="3">
    <name type="scientific">Phaeomonas parva</name>
    <dbReference type="NCBI Taxonomy" id="124430"/>
    <lineage>
        <taxon>Eukaryota</taxon>
        <taxon>Sar</taxon>
        <taxon>Stramenopiles</taxon>
        <taxon>Ochrophyta</taxon>
        <taxon>Pinguiophyceae</taxon>
        <taxon>Pinguiochrysidales</taxon>
        <taxon>Pinguiochrysidaceae</taxon>
        <taxon>Phaeomonas</taxon>
    </lineage>
</organism>